<evidence type="ECO:0000256" key="1">
    <source>
        <dbReference type="ARBA" id="ARBA00023054"/>
    </source>
</evidence>
<gene>
    <name evidence="4" type="ORF">TTHERM_000300119</name>
</gene>
<feature type="region of interest" description="Disordered" evidence="2">
    <location>
        <begin position="293"/>
        <end position="339"/>
    </location>
</feature>
<dbReference type="Proteomes" id="UP000009168">
    <property type="component" value="Unassembled WGS sequence"/>
</dbReference>
<dbReference type="Pfam" id="PF13868">
    <property type="entry name" value="TPH"/>
    <property type="match status" value="1"/>
</dbReference>
<keyword evidence="1" id="KW-0175">Coiled coil</keyword>
<dbReference type="GeneID" id="24438284"/>
<evidence type="ECO:0000313" key="5">
    <source>
        <dbReference type="Proteomes" id="UP000009168"/>
    </source>
</evidence>
<feature type="compositionally biased region" description="Basic and acidic residues" evidence="2">
    <location>
        <begin position="326"/>
        <end position="339"/>
    </location>
</feature>
<dbReference type="InParanoid" id="W7XDG5"/>
<evidence type="ECO:0000259" key="3">
    <source>
        <dbReference type="Pfam" id="PF13868"/>
    </source>
</evidence>
<dbReference type="PANTHER" id="PTHR28663:SF1">
    <property type="entry name" value="CILIA- AND FLAGELLA- ASSOCIATED PROTEIN 210"/>
    <property type="match status" value="1"/>
</dbReference>
<keyword evidence="5" id="KW-1185">Reference proteome</keyword>
<evidence type="ECO:0000313" key="4">
    <source>
        <dbReference type="EMBL" id="EWS71861.1"/>
    </source>
</evidence>
<reference evidence="5" key="1">
    <citation type="journal article" date="2006" name="PLoS Biol.">
        <title>Macronuclear genome sequence of the ciliate Tetrahymena thermophila, a model eukaryote.</title>
        <authorList>
            <person name="Eisen J.A."/>
            <person name="Coyne R.S."/>
            <person name="Wu M."/>
            <person name="Wu D."/>
            <person name="Thiagarajan M."/>
            <person name="Wortman J.R."/>
            <person name="Badger J.H."/>
            <person name="Ren Q."/>
            <person name="Amedeo P."/>
            <person name="Jones K.M."/>
            <person name="Tallon L.J."/>
            <person name="Delcher A.L."/>
            <person name="Salzberg S.L."/>
            <person name="Silva J.C."/>
            <person name="Haas B.J."/>
            <person name="Majoros W.H."/>
            <person name="Farzad M."/>
            <person name="Carlton J.M."/>
            <person name="Smith R.K. Jr."/>
            <person name="Garg J."/>
            <person name="Pearlman R.E."/>
            <person name="Karrer K.M."/>
            <person name="Sun L."/>
            <person name="Manning G."/>
            <person name="Elde N.C."/>
            <person name="Turkewitz A.P."/>
            <person name="Asai D.J."/>
            <person name="Wilkes D.E."/>
            <person name="Wang Y."/>
            <person name="Cai H."/>
            <person name="Collins K."/>
            <person name="Stewart B.A."/>
            <person name="Lee S.R."/>
            <person name="Wilamowska K."/>
            <person name="Weinberg Z."/>
            <person name="Ruzzo W.L."/>
            <person name="Wloga D."/>
            <person name="Gaertig J."/>
            <person name="Frankel J."/>
            <person name="Tsao C.-C."/>
            <person name="Gorovsky M.A."/>
            <person name="Keeling P.J."/>
            <person name="Waller R.F."/>
            <person name="Patron N.J."/>
            <person name="Cherry J.M."/>
            <person name="Stover N.A."/>
            <person name="Krieger C.J."/>
            <person name="del Toro C."/>
            <person name="Ryder H.F."/>
            <person name="Williamson S.C."/>
            <person name="Barbeau R.A."/>
            <person name="Hamilton E.P."/>
            <person name="Orias E."/>
        </authorList>
    </citation>
    <scope>NUCLEOTIDE SEQUENCE [LARGE SCALE GENOMIC DNA]</scope>
    <source>
        <strain evidence="5">SB210</strain>
    </source>
</reference>
<dbReference type="InterPro" id="IPR043597">
    <property type="entry name" value="TPH_dom"/>
</dbReference>
<dbReference type="KEGG" id="tet:TTHERM_000300119"/>
<evidence type="ECO:0000256" key="2">
    <source>
        <dbReference type="SAM" id="MobiDB-lite"/>
    </source>
</evidence>
<dbReference type="EMBL" id="GG662449">
    <property type="protein sequence ID" value="EWS71861.1"/>
    <property type="molecule type" value="Genomic_DNA"/>
</dbReference>
<dbReference type="RefSeq" id="XP_012655605.1">
    <property type="nucleotide sequence ID" value="XM_012800151.1"/>
</dbReference>
<sequence length="339" mass="40600">MATKNLQQSNLLSIQTNNKLAMQSPNHLLKSVGQSTLNQRYNNNSSSGIYQSGLPQIYYNKQTQKDLSTKSTNNLRSLRTEGIKSESLDKSSLAKSLCIISQDELNKIKQRIKMEDDLPTYDRQAEKKKLHELSMKRIENWPDNLLNITQKKEKERYEKFEKIEKEKRLIDEQEEAYQREQYRKIIKDSNEKIFAQDPRVRQFKKSMLFSAIMQERKEQMELKKYVDDINNNYNNEQTQQMETIKMHEEEEKQKLKEKKLAQLQQMKQDLAKQLQEMKEKKIQQIMDDQKEGALIKERANEENQENIEKRRKQKQMFQDLQNQLNEEQKKKEVKEKNSQ</sequence>
<accession>W7XDG5</accession>
<dbReference type="STRING" id="312017.W7XDG5"/>
<dbReference type="AlphaFoldDB" id="W7XDG5"/>
<proteinExistence type="predicted"/>
<protein>
    <recommendedName>
        <fullName evidence="3">Trichohyalin-plectin-homology domain-containing protein</fullName>
    </recommendedName>
</protein>
<dbReference type="PANTHER" id="PTHR28663">
    <property type="entry name" value="COILED-COIL DOMAIN-CONTAINING PROTEIN 173"/>
    <property type="match status" value="1"/>
</dbReference>
<name>W7XDG5_TETTS</name>
<organism evidence="4 5">
    <name type="scientific">Tetrahymena thermophila (strain SB210)</name>
    <dbReference type="NCBI Taxonomy" id="312017"/>
    <lineage>
        <taxon>Eukaryota</taxon>
        <taxon>Sar</taxon>
        <taxon>Alveolata</taxon>
        <taxon>Ciliophora</taxon>
        <taxon>Intramacronucleata</taxon>
        <taxon>Oligohymenophorea</taxon>
        <taxon>Hymenostomatida</taxon>
        <taxon>Tetrahymenina</taxon>
        <taxon>Tetrahymenidae</taxon>
        <taxon>Tetrahymena</taxon>
    </lineage>
</organism>
<feature type="domain" description="Trichohyalin-plectin-homology" evidence="3">
    <location>
        <begin position="195"/>
        <end position="336"/>
    </location>
</feature>
<dbReference type="InterPro" id="IPR039986">
    <property type="entry name" value="CFAP210"/>
</dbReference>